<accession>A0A066XHN1</accession>
<dbReference type="GO" id="GO:0006629">
    <property type="term" value="P:lipid metabolic process"/>
    <property type="evidence" value="ECO:0007669"/>
    <property type="project" value="InterPro"/>
</dbReference>
<feature type="region of interest" description="Disordered" evidence="1">
    <location>
        <begin position="626"/>
        <end position="649"/>
    </location>
</feature>
<dbReference type="InterPro" id="IPR017946">
    <property type="entry name" value="PLC-like_Pdiesterase_TIM-brl"/>
</dbReference>
<dbReference type="PROSITE" id="PS50007">
    <property type="entry name" value="PIPLC_X_DOMAIN"/>
    <property type="match status" value="1"/>
</dbReference>
<evidence type="ECO:0000313" key="4">
    <source>
        <dbReference type="Proteomes" id="UP000027238"/>
    </source>
</evidence>
<dbReference type="AlphaFoldDB" id="A0A066XHN1"/>
<dbReference type="Proteomes" id="UP000027238">
    <property type="component" value="Unassembled WGS sequence"/>
</dbReference>
<dbReference type="EMBL" id="JMSE01001051">
    <property type="protein sequence ID" value="KDN65236.1"/>
    <property type="molecule type" value="Genomic_DNA"/>
</dbReference>
<proteinExistence type="predicted"/>
<dbReference type="GO" id="GO:0051118">
    <property type="term" value="F:glucan endo-1,3-alpha-glucosidase activity"/>
    <property type="evidence" value="ECO:0007669"/>
    <property type="project" value="InterPro"/>
</dbReference>
<name>A0A066XHN1_COLSU</name>
<dbReference type="OrthoDB" id="1046782at2759"/>
<dbReference type="OMA" id="WHERWIQ"/>
<sequence length="1222" mass="135894">MRLSFVLAAVAGASRVRAAAVFAHFMVGNTASYTDDTWRADIRLAKEAHIDAFALNMAHGEAVNEPSLERAFNVAKDEGFKLLFSFDYAGRGPWPKDTVISYMKKYASRGEYFKHSDGKPLVSTFEGPGSAQDWIEIKKQVSCFFIPDWSSEGAKPATELANGVADGLFNWAAWPWGPQDMDTYVDASYFQYLGKEKPYMMPVSPWFYTNMPGYNKNWLWRGDDMWHNRWIQVVYNKPEYVQIISWNDYGESHHIGPVYSHALEAFEVGKAPYNYADNRPHDGWRLTLPFWIDYYKTGKATVTQEGLVAWYRTSPAGACSDGGTVGNTASQLQMEFPPALVMQDKIFFSAVLAANAEATVTVGGRTYSPQWSSEPDGGVGVYHGSVSIEGQSGAVSVQISRRNRILARIDGPSFGSENCVNGLTNWNPWVGSSLVPGSVSATTPRSRSEQGCIKGTGAKGFTELCEFNCKYNYCPVSSCVCTAVGAPNKKPTELQKDGFPAKGRSENYSGLCSSACNLGYCPEEYCSPTPQPTIVPTVSEFLPPACTAGKGRAGYEDLTGLCSYACNFGFCPVHVCECTSQGGLNQPPGQVAGKTGKAVGGVNDEKLCAFACSRTWCPSDVCEAVDESKDDDDDDDDDEEQDPVDPSEACNVKDGTYFKGRMDRVGEYMRWFLMEPEYAATTGRQYITIVNLTPYPFKLTYKHSYQMDEFNWGDIPPGRARQNVAHYTERVNANPVDDNGEAYYDIGDTGKRFVVRATTHIPDTYPRRIVFDLSGMGKGQREYRVPEQEVPVTLVITGSDSFGFITSLSHGPGNWMNSIKEEIKHRRLLDVIMPGTHDSGMSKITGAILTGATESNTQTQGLNVYDQLRVGARWFDLRVSTVHEVVTGSYEYWVTHLNDEMADAPIGRSGEKFDDVVSEINRFTSENPGEVIILQFRYLVGVRNVPSKGPFYWDETIKNKFFDKLIEIKNRCGNLDKKIQDYTMDKLMSSNNGNGCVLIFLDTAHMKNIPEAKRISIEDGIYRRDAIDWTDAWPEKEDTKDVAEFAIDAWKRKTKFHVGQWISTPNPLTSTFLYSIQAIAVLPTNPALYWNGVNSISPTDFPNVLLVDYIGMVLLNDAKWDSLSAELYTLAIGLNLYTISENCDINKRRSPLLPSPKNQRRPPNPLVSQFNGIIFANGTTIEHPPPGFHPGRVEILRNGTVFSNGTVLKEDVPNPDFNSTSF</sequence>
<dbReference type="HOGENOM" id="CLU_274637_0_0_1"/>
<dbReference type="CDD" id="cd11577">
    <property type="entry name" value="GH71"/>
    <property type="match status" value="1"/>
</dbReference>
<dbReference type="Gene3D" id="3.20.20.80">
    <property type="entry name" value="Glycosidases"/>
    <property type="match status" value="1"/>
</dbReference>
<dbReference type="PANTHER" id="PTHR13593">
    <property type="match status" value="1"/>
</dbReference>
<keyword evidence="4" id="KW-1185">Reference proteome</keyword>
<gene>
    <name evidence="3" type="ORF">CSUB01_02037</name>
</gene>
<dbReference type="eggNOG" id="ENOG502RZ85">
    <property type="taxonomic scope" value="Eukaryota"/>
</dbReference>
<keyword evidence="2" id="KW-0732">Signal</keyword>
<dbReference type="PANTHER" id="PTHR13593:SF143">
    <property type="entry name" value="PHOSPHATIDYLINOSITOL-SPECIFIC PHOSPHOLIPASE C X DOMAIN-CONTAINING PROTEIN"/>
    <property type="match status" value="1"/>
</dbReference>
<evidence type="ECO:0000313" key="3">
    <source>
        <dbReference type="EMBL" id="KDN65236.1"/>
    </source>
</evidence>
<feature type="chain" id="PRO_5001633981" evidence="2">
    <location>
        <begin position="19"/>
        <end position="1222"/>
    </location>
</feature>
<dbReference type="STRING" id="1173701.A0A066XHN1"/>
<organism evidence="3 4">
    <name type="scientific">Colletotrichum sublineola</name>
    <name type="common">Sorghum anthracnose fungus</name>
    <dbReference type="NCBI Taxonomy" id="1173701"/>
    <lineage>
        <taxon>Eukaryota</taxon>
        <taxon>Fungi</taxon>
        <taxon>Dikarya</taxon>
        <taxon>Ascomycota</taxon>
        <taxon>Pezizomycotina</taxon>
        <taxon>Sordariomycetes</taxon>
        <taxon>Hypocreomycetidae</taxon>
        <taxon>Glomerellales</taxon>
        <taxon>Glomerellaceae</taxon>
        <taxon>Colletotrichum</taxon>
        <taxon>Colletotrichum graminicola species complex</taxon>
    </lineage>
</organism>
<feature type="compositionally biased region" description="Acidic residues" evidence="1">
    <location>
        <begin position="626"/>
        <end position="645"/>
    </location>
</feature>
<protein>
    <submittedName>
        <fullName evidence="3">Putative mutanase</fullName>
    </submittedName>
</protein>
<dbReference type="InterPro" id="IPR005197">
    <property type="entry name" value="Glyco_hydro_71"/>
</dbReference>
<dbReference type="SUPFAM" id="SSF51695">
    <property type="entry name" value="PLC-like phosphodiesterases"/>
    <property type="match status" value="1"/>
</dbReference>
<dbReference type="Pfam" id="PF03659">
    <property type="entry name" value="Glyco_hydro_71"/>
    <property type="match status" value="1"/>
</dbReference>
<comment type="caution">
    <text evidence="3">The sequence shown here is derived from an EMBL/GenBank/DDBJ whole genome shotgun (WGS) entry which is preliminary data.</text>
</comment>
<dbReference type="GO" id="GO:0008081">
    <property type="term" value="F:phosphoric diester hydrolase activity"/>
    <property type="evidence" value="ECO:0007669"/>
    <property type="project" value="InterPro"/>
</dbReference>
<reference evidence="4" key="1">
    <citation type="journal article" date="2014" name="Genome Announc.">
        <title>Draft genome sequence of Colletotrichum sublineola, a destructive pathogen of cultivated sorghum.</title>
        <authorList>
            <person name="Baroncelli R."/>
            <person name="Sanz-Martin J.M."/>
            <person name="Rech G.E."/>
            <person name="Sukno S.A."/>
            <person name="Thon M.R."/>
        </authorList>
    </citation>
    <scope>NUCLEOTIDE SEQUENCE [LARGE SCALE GENOMIC DNA]</scope>
    <source>
        <strain evidence="4">TX430BB</strain>
    </source>
</reference>
<dbReference type="Gene3D" id="3.20.20.190">
    <property type="entry name" value="Phosphatidylinositol (PI) phosphodiesterase"/>
    <property type="match status" value="1"/>
</dbReference>
<evidence type="ECO:0000256" key="2">
    <source>
        <dbReference type="SAM" id="SignalP"/>
    </source>
</evidence>
<evidence type="ECO:0000256" key="1">
    <source>
        <dbReference type="SAM" id="MobiDB-lite"/>
    </source>
</evidence>
<dbReference type="InterPro" id="IPR051057">
    <property type="entry name" value="PI-PLC_domain"/>
</dbReference>
<feature type="signal peptide" evidence="2">
    <location>
        <begin position="1"/>
        <end position="18"/>
    </location>
</feature>